<sequence>RSARYACSTSPTSPKAPGGHATTSVTRSSPSVSHSENSFGPAGLSALVFLAVVTIIPSLPSANAVSVREVFGLPLKNVQLRLVLFTVVLFVLGHFGAYTFVRPYLEGNSSAAPLFITVLLMVYGAGGAAGNFVAGHTVNKNLRGSFIVGCAGLVLSLLLLLTIAHGQVGSVISLILWGLSFGVVQLCQVNMTQAAAPETFEAAMSLNTMAYNSSIALGALFGGLFVDHLGVTSVVWFGVALTAASLLLTLSTRQRTSRTVPDDALAPSE</sequence>
<accession>A0ABW7ASN3</accession>
<feature type="non-terminal residue" evidence="8">
    <location>
        <position position="1"/>
    </location>
</feature>
<feature type="region of interest" description="Disordered" evidence="6">
    <location>
        <begin position="1"/>
        <end position="34"/>
    </location>
</feature>
<proteinExistence type="predicted"/>
<keyword evidence="4 7" id="KW-1133">Transmembrane helix</keyword>
<dbReference type="PANTHER" id="PTHR43124">
    <property type="entry name" value="PURINE EFFLUX PUMP PBUE"/>
    <property type="match status" value="1"/>
</dbReference>
<gene>
    <name evidence="8" type="ORF">ACFLIM_45425</name>
</gene>
<organism evidence="8 9">
    <name type="scientific">Nonomuraea marmarensis</name>
    <dbReference type="NCBI Taxonomy" id="3351344"/>
    <lineage>
        <taxon>Bacteria</taxon>
        <taxon>Bacillati</taxon>
        <taxon>Actinomycetota</taxon>
        <taxon>Actinomycetes</taxon>
        <taxon>Streptosporangiales</taxon>
        <taxon>Streptosporangiaceae</taxon>
        <taxon>Nonomuraea</taxon>
    </lineage>
</organism>
<reference evidence="8 9" key="1">
    <citation type="submission" date="2024-10" db="EMBL/GenBank/DDBJ databases">
        <authorList>
            <person name="Topkara A.R."/>
            <person name="Saygin H."/>
        </authorList>
    </citation>
    <scope>NUCLEOTIDE SEQUENCE [LARGE SCALE GENOMIC DNA]</scope>
    <source>
        <strain evidence="8 9">M3C6</strain>
    </source>
</reference>
<dbReference type="Proteomes" id="UP001603978">
    <property type="component" value="Unassembled WGS sequence"/>
</dbReference>
<feature type="transmembrane region" description="Helical" evidence="7">
    <location>
        <begin position="171"/>
        <end position="189"/>
    </location>
</feature>
<evidence type="ECO:0000313" key="8">
    <source>
        <dbReference type="EMBL" id="MFG1710432.1"/>
    </source>
</evidence>
<dbReference type="RefSeq" id="WP_393176204.1">
    <property type="nucleotide sequence ID" value="NZ_JBICRM010000049.1"/>
</dbReference>
<feature type="transmembrane region" description="Helical" evidence="7">
    <location>
        <begin position="113"/>
        <end position="134"/>
    </location>
</feature>
<dbReference type="SUPFAM" id="SSF103473">
    <property type="entry name" value="MFS general substrate transporter"/>
    <property type="match status" value="1"/>
</dbReference>
<feature type="transmembrane region" description="Helical" evidence="7">
    <location>
        <begin position="39"/>
        <end position="59"/>
    </location>
</feature>
<feature type="transmembrane region" description="Helical" evidence="7">
    <location>
        <begin position="209"/>
        <end position="226"/>
    </location>
</feature>
<dbReference type="Pfam" id="PF07690">
    <property type="entry name" value="MFS_1"/>
    <property type="match status" value="1"/>
</dbReference>
<evidence type="ECO:0000256" key="2">
    <source>
        <dbReference type="ARBA" id="ARBA00022475"/>
    </source>
</evidence>
<name>A0ABW7ASN3_9ACTN</name>
<keyword evidence="5 7" id="KW-0472">Membrane</keyword>
<evidence type="ECO:0000313" key="9">
    <source>
        <dbReference type="Proteomes" id="UP001603978"/>
    </source>
</evidence>
<dbReference type="PANTHER" id="PTHR43124:SF3">
    <property type="entry name" value="CHLORAMPHENICOL EFFLUX PUMP RV0191"/>
    <property type="match status" value="1"/>
</dbReference>
<feature type="transmembrane region" description="Helical" evidence="7">
    <location>
        <begin position="80"/>
        <end position="101"/>
    </location>
</feature>
<evidence type="ECO:0000256" key="5">
    <source>
        <dbReference type="ARBA" id="ARBA00023136"/>
    </source>
</evidence>
<evidence type="ECO:0000256" key="3">
    <source>
        <dbReference type="ARBA" id="ARBA00022692"/>
    </source>
</evidence>
<dbReference type="InterPro" id="IPR036259">
    <property type="entry name" value="MFS_trans_sf"/>
</dbReference>
<keyword evidence="2" id="KW-1003">Cell membrane</keyword>
<dbReference type="Gene3D" id="1.20.1250.20">
    <property type="entry name" value="MFS general substrate transporter like domains"/>
    <property type="match status" value="1"/>
</dbReference>
<dbReference type="InterPro" id="IPR011701">
    <property type="entry name" value="MFS"/>
</dbReference>
<evidence type="ECO:0000256" key="4">
    <source>
        <dbReference type="ARBA" id="ARBA00022989"/>
    </source>
</evidence>
<keyword evidence="9" id="KW-1185">Reference proteome</keyword>
<feature type="transmembrane region" description="Helical" evidence="7">
    <location>
        <begin position="146"/>
        <end position="165"/>
    </location>
</feature>
<feature type="transmembrane region" description="Helical" evidence="7">
    <location>
        <begin position="232"/>
        <end position="250"/>
    </location>
</feature>
<comment type="subcellular location">
    <subcellularLocation>
        <location evidence="1">Cell membrane</location>
        <topology evidence="1">Multi-pass membrane protein</topology>
    </subcellularLocation>
</comment>
<evidence type="ECO:0000256" key="7">
    <source>
        <dbReference type="SAM" id="Phobius"/>
    </source>
</evidence>
<evidence type="ECO:0000256" key="1">
    <source>
        <dbReference type="ARBA" id="ARBA00004651"/>
    </source>
</evidence>
<dbReference type="InterPro" id="IPR050189">
    <property type="entry name" value="MFS_Efflux_Transporters"/>
</dbReference>
<comment type="caution">
    <text evidence="8">The sequence shown here is derived from an EMBL/GenBank/DDBJ whole genome shotgun (WGS) entry which is preliminary data.</text>
</comment>
<evidence type="ECO:0000256" key="6">
    <source>
        <dbReference type="SAM" id="MobiDB-lite"/>
    </source>
</evidence>
<feature type="compositionally biased region" description="Low complexity" evidence="6">
    <location>
        <begin position="22"/>
        <end position="34"/>
    </location>
</feature>
<keyword evidence="3 7" id="KW-0812">Transmembrane</keyword>
<dbReference type="EMBL" id="JBICRM010000049">
    <property type="protein sequence ID" value="MFG1710432.1"/>
    <property type="molecule type" value="Genomic_DNA"/>
</dbReference>
<protein>
    <submittedName>
        <fullName evidence="8">MFS transporter</fullName>
    </submittedName>
</protein>